<accession>A0A9X7ASG5</accession>
<comment type="caution">
    <text evidence="2">The sequence shown here is derived from an EMBL/GenBank/DDBJ whole genome shotgun (WGS) entry which is preliminary data.</text>
</comment>
<gene>
    <name evidence="2" type="ORF">COK72_02245</name>
</gene>
<proteinExistence type="predicted"/>
<dbReference type="Pfam" id="PF01476">
    <property type="entry name" value="LysM"/>
    <property type="match status" value="1"/>
</dbReference>
<evidence type="ECO:0000313" key="2">
    <source>
        <dbReference type="EMBL" id="PFT50849.1"/>
    </source>
</evidence>
<organism evidence="2 3">
    <name type="scientific">Bacillus thuringiensis</name>
    <dbReference type="NCBI Taxonomy" id="1428"/>
    <lineage>
        <taxon>Bacteria</taxon>
        <taxon>Bacillati</taxon>
        <taxon>Bacillota</taxon>
        <taxon>Bacilli</taxon>
        <taxon>Bacillales</taxon>
        <taxon>Bacillaceae</taxon>
        <taxon>Bacillus</taxon>
        <taxon>Bacillus cereus group</taxon>
    </lineage>
</organism>
<reference evidence="2 3" key="1">
    <citation type="submission" date="2017-09" db="EMBL/GenBank/DDBJ databases">
        <title>Large-scale bioinformatics analysis of Bacillus genomes uncovers conserved roles of natural products in bacterial physiology.</title>
        <authorList>
            <consortium name="Agbiome Team Llc"/>
            <person name="Bleich R.M."/>
            <person name="Grubbs K.J."/>
            <person name="Santa Maria K.C."/>
            <person name="Allen S.E."/>
            <person name="Farag S."/>
            <person name="Shank E.A."/>
            <person name="Bowers A."/>
        </authorList>
    </citation>
    <scope>NUCLEOTIDE SEQUENCE [LARGE SCALE GENOMIC DNA]</scope>
    <source>
        <strain evidence="2 3">AFS065400</strain>
    </source>
</reference>
<sequence>MNQKLLKLYKYGWSLRDISDEFGITESEIKAELLRYKSSSRVIGKKLSDDFKMFLMERFNNTNETLSAIAKLFDMSNSTMTKINREFGTAESKKVEENEDDAFKPIDWDSWDTCPTCKGSNVNQLNNTYIEEDIVEDNNIYNSYCLDCHTEWLLHDGIVKQVVWELLESVEALDEN</sequence>
<evidence type="ECO:0000259" key="1">
    <source>
        <dbReference type="Pfam" id="PF01476"/>
    </source>
</evidence>
<dbReference type="EMBL" id="NVCO01000007">
    <property type="protein sequence ID" value="PFT50849.1"/>
    <property type="molecule type" value="Genomic_DNA"/>
</dbReference>
<dbReference type="InterPro" id="IPR018392">
    <property type="entry name" value="LysM"/>
</dbReference>
<protein>
    <recommendedName>
        <fullName evidence="1">LysM domain-containing protein</fullName>
    </recommendedName>
</protein>
<evidence type="ECO:0000313" key="3">
    <source>
        <dbReference type="Proteomes" id="UP000226106"/>
    </source>
</evidence>
<dbReference type="AlphaFoldDB" id="A0A9X7ASG5"/>
<dbReference type="Proteomes" id="UP000226106">
    <property type="component" value="Unassembled WGS sequence"/>
</dbReference>
<name>A0A9X7ASG5_BACTU</name>
<feature type="domain" description="LysM" evidence="1">
    <location>
        <begin position="63"/>
        <end position="84"/>
    </location>
</feature>